<sequence>MMLSSRRSFLAASGAAALTGALAAPASAEKIVRGVFVNGDRPLVAFPQKRALMVLTPRPPQLETPFAVFDEGVFTPNDAFFVRWHLSDIPTSIDAAKHRIRVTGAVDKALSLSIADLRRMPSVEIAAVNQCSGNSRGFFDPRPAGGQWQNGAMGNALWKGVRLKDVLSRAGLKADAKQVQFNGLERPALPATPDFKKSLDVDIARGEDVIVAYEMNGKPMPLLNGYPVRLIVPGWYSTYWVKMLSDITVLDHVDDQFWMKTAYRIPDTPNHSVSPTDKDYPTVPINRMVVRSFVTNVTDGQSMKAGRTTVRGIAFDGGSGIKSVEISSDGGTTWAPAALERDFGKYSFRRWNADVALEGGKSYTFACRAVANDGDTQTATPIWNPGGYMRNEIQTYKVTVT</sequence>
<dbReference type="EMBL" id="AP025523">
    <property type="protein sequence ID" value="BDE06160.1"/>
    <property type="molecule type" value="Genomic_DNA"/>
</dbReference>
<evidence type="ECO:0000259" key="6">
    <source>
        <dbReference type="Pfam" id="PF00174"/>
    </source>
</evidence>
<dbReference type="InterPro" id="IPR005066">
    <property type="entry name" value="MoCF_OxRdtse_dimer"/>
</dbReference>
<feature type="chain" id="PRO_5042997330" evidence="5">
    <location>
        <begin position="24"/>
        <end position="401"/>
    </location>
</feature>
<dbReference type="AlphaFoldDB" id="A0AAN1XWB0"/>
<dbReference type="InterPro" id="IPR000572">
    <property type="entry name" value="OxRdtase_Mopterin-bd_dom"/>
</dbReference>
<dbReference type="Gene3D" id="3.90.420.10">
    <property type="entry name" value="Oxidoreductase, molybdopterin-binding domain"/>
    <property type="match status" value="1"/>
</dbReference>
<dbReference type="Pfam" id="PF00174">
    <property type="entry name" value="Oxidored_molyb"/>
    <property type="match status" value="1"/>
</dbReference>
<comment type="cofactor">
    <cofactor evidence="1">
        <name>Mo-molybdopterin</name>
        <dbReference type="ChEBI" id="CHEBI:71302"/>
    </cofactor>
</comment>
<evidence type="ECO:0000256" key="5">
    <source>
        <dbReference type="SAM" id="SignalP"/>
    </source>
</evidence>
<evidence type="ECO:0000256" key="4">
    <source>
        <dbReference type="ARBA" id="ARBA00023002"/>
    </source>
</evidence>
<dbReference type="InterPro" id="IPR014756">
    <property type="entry name" value="Ig_E-set"/>
</dbReference>
<feature type="domain" description="Moybdenum cofactor oxidoreductase dimerisation" evidence="7">
    <location>
        <begin position="285"/>
        <end position="393"/>
    </location>
</feature>
<dbReference type="SUPFAM" id="SSF56524">
    <property type="entry name" value="Oxidoreductase molybdopterin-binding domain"/>
    <property type="match status" value="1"/>
</dbReference>
<feature type="domain" description="Oxidoreductase molybdopterin-binding" evidence="6">
    <location>
        <begin position="89"/>
        <end position="258"/>
    </location>
</feature>
<dbReference type="InterPro" id="IPR006311">
    <property type="entry name" value="TAT_signal"/>
</dbReference>
<accession>A0AAN1XWB0</accession>
<dbReference type="PROSITE" id="PS51318">
    <property type="entry name" value="TAT"/>
    <property type="match status" value="1"/>
</dbReference>
<protein>
    <submittedName>
        <fullName evidence="8">Oxidase</fullName>
    </submittedName>
</protein>
<proteinExistence type="predicted"/>
<dbReference type="Proteomes" id="UP001317532">
    <property type="component" value="Chromosome"/>
</dbReference>
<dbReference type="GO" id="GO:0020037">
    <property type="term" value="F:heme binding"/>
    <property type="evidence" value="ECO:0007669"/>
    <property type="project" value="TreeGrafter"/>
</dbReference>
<keyword evidence="3" id="KW-0479">Metal-binding</keyword>
<dbReference type="SUPFAM" id="SSF81296">
    <property type="entry name" value="E set domains"/>
    <property type="match status" value="1"/>
</dbReference>
<keyword evidence="9" id="KW-1185">Reference proteome</keyword>
<evidence type="ECO:0000313" key="8">
    <source>
        <dbReference type="EMBL" id="BDE06160.1"/>
    </source>
</evidence>
<dbReference type="InterPro" id="IPR036374">
    <property type="entry name" value="OxRdtase_Mopterin-bd_sf"/>
</dbReference>
<gene>
    <name evidence="8" type="ORF">WPS_14360</name>
</gene>
<dbReference type="GO" id="GO:0043546">
    <property type="term" value="F:molybdopterin cofactor binding"/>
    <property type="evidence" value="ECO:0007669"/>
    <property type="project" value="TreeGrafter"/>
</dbReference>
<organism evidence="8 9">
    <name type="scientific">Vulcanimicrobium alpinum</name>
    <dbReference type="NCBI Taxonomy" id="3016050"/>
    <lineage>
        <taxon>Bacteria</taxon>
        <taxon>Bacillati</taxon>
        <taxon>Vulcanimicrobiota</taxon>
        <taxon>Vulcanimicrobiia</taxon>
        <taxon>Vulcanimicrobiales</taxon>
        <taxon>Vulcanimicrobiaceae</taxon>
        <taxon>Vulcanimicrobium</taxon>
    </lineage>
</organism>
<dbReference type="PRINTS" id="PR00407">
    <property type="entry name" value="EUMOPTERIN"/>
</dbReference>
<dbReference type="PANTHER" id="PTHR19372">
    <property type="entry name" value="SULFITE REDUCTASE"/>
    <property type="match status" value="1"/>
</dbReference>
<dbReference type="PANTHER" id="PTHR19372:SF7">
    <property type="entry name" value="SULFITE OXIDASE, MITOCHONDRIAL"/>
    <property type="match status" value="1"/>
</dbReference>
<keyword evidence="2" id="KW-0500">Molybdenum</keyword>
<dbReference type="GO" id="GO:0006790">
    <property type="term" value="P:sulfur compound metabolic process"/>
    <property type="evidence" value="ECO:0007669"/>
    <property type="project" value="TreeGrafter"/>
</dbReference>
<evidence type="ECO:0000256" key="3">
    <source>
        <dbReference type="ARBA" id="ARBA00022723"/>
    </source>
</evidence>
<feature type="signal peptide" evidence="5">
    <location>
        <begin position="1"/>
        <end position="23"/>
    </location>
</feature>
<keyword evidence="5" id="KW-0732">Signal</keyword>
<reference evidence="8 9" key="1">
    <citation type="journal article" date="2022" name="ISME Commun">
        <title>Vulcanimicrobium alpinus gen. nov. sp. nov., the first cultivated representative of the candidate phylum 'Eremiobacterota', is a metabolically versatile aerobic anoxygenic phototroph.</title>
        <authorList>
            <person name="Yabe S."/>
            <person name="Muto K."/>
            <person name="Abe K."/>
            <person name="Yokota A."/>
            <person name="Staudigel H."/>
            <person name="Tebo B.M."/>
        </authorList>
    </citation>
    <scope>NUCLEOTIDE SEQUENCE [LARGE SCALE GENOMIC DNA]</scope>
    <source>
        <strain evidence="8 9">WC8-2</strain>
    </source>
</reference>
<dbReference type="GO" id="GO:0030151">
    <property type="term" value="F:molybdenum ion binding"/>
    <property type="evidence" value="ECO:0007669"/>
    <property type="project" value="InterPro"/>
</dbReference>
<evidence type="ECO:0000256" key="1">
    <source>
        <dbReference type="ARBA" id="ARBA00001924"/>
    </source>
</evidence>
<dbReference type="InterPro" id="IPR008335">
    <property type="entry name" value="Mopterin_OxRdtase_euk"/>
</dbReference>
<evidence type="ECO:0000313" key="9">
    <source>
        <dbReference type="Proteomes" id="UP001317532"/>
    </source>
</evidence>
<dbReference type="Gene3D" id="2.60.40.650">
    <property type="match status" value="1"/>
</dbReference>
<dbReference type="KEGG" id="vab:WPS_14360"/>
<dbReference type="Pfam" id="PF03404">
    <property type="entry name" value="Mo-co_dimer"/>
    <property type="match status" value="1"/>
</dbReference>
<dbReference type="FunFam" id="3.90.420.10:FF:000007">
    <property type="entry name" value="Sulfite:cytochrome c oxidoreductase subunit A"/>
    <property type="match status" value="1"/>
</dbReference>
<name>A0AAN1XWB0_UNVUL</name>
<evidence type="ECO:0000256" key="2">
    <source>
        <dbReference type="ARBA" id="ARBA00022505"/>
    </source>
</evidence>
<keyword evidence="4" id="KW-0560">Oxidoreductase</keyword>
<dbReference type="GO" id="GO:0008482">
    <property type="term" value="F:sulfite oxidase activity"/>
    <property type="evidence" value="ECO:0007669"/>
    <property type="project" value="TreeGrafter"/>
</dbReference>
<evidence type="ECO:0000259" key="7">
    <source>
        <dbReference type="Pfam" id="PF03404"/>
    </source>
</evidence>